<feature type="compositionally biased region" description="Pro residues" evidence="1">
    <location>
        <begin position="413"/>
        <end position="439"/>
    </location>
</feature>
<evidence type="ECO:0000313" key="3">
    <source>
        <dbReference type="Proteomes" id="UP001501532"/>
    </source>
</evidence>
<accession>A0ABP6L5R8</accession>
<feature type="compositionally biased region" description="Pro residues" evidence="1">
    <location>
        <begin position="448"/>
        <end position="486"/>
    </location>
</feature>
<feature type="compositionally biased region" description="Low complexity" evidence="1">
    <location>
        <begin position="501"/>
        <end position="510"/>
    </location>
</feature>
<comment type="caution">
    <text evidence="2">The sequence shown here is derived from an EMBL/GenBank/DDBJ whole genome shotgun (WGS) entry which is preliminary data.</text>
</comment>
<dbReference type="EMBL" id="BAAAUF010000010">
    <property type="protein sequence ID" value="GAA3033296.1"/>
    <property type="molecule type" value="Genomic_DNA"/>
</dbReference>
<evidence type="ECO:0008006" key="4">
    <source>
        <dbReference type="Google" id="ProtNLM"/>
    </source>
</evidence>
<evidence type="ECO:0000313" key="2">
    <source>
        <dbReference type="EMBL" id="GAA3033296.1"/>
    </source>
</evidence>
<gene>
    <name evidence="2" type="ORF">GCM10010448_14290</name>
</gene>
<dbReference type="Proteomes" id="UP001501532">
    <property type="component" value="Unassembled WGS sequence"/>
</dbReference>
<sequence length="574" mass="61950">MPTFHRQPEWQQSADRHTQLVDPVLTVRQLSRFELNLRQLVRIDHALVFSTPKGSYEAYLPPRRPTRAEVAANRYTAVYEVDMGVHPWTAELALPSDNDAFEFTAEVDLSWQVVDPARFVASGHRDVPGLILGELQQAARPVTRRFAITDSAAAEQELLQAVTVLGPLGAPAGLQVTWTLRIKRDKANIEHQQRLQAIDHSAAQQIRATQRGMDVDAEADRRHRQQDAFQIERAMAYGTQQQELMLQQQRWQHEQALLHSGQQHQLALQQGQQELELQQIEAQKIDFYQWHLQQGGVHAWALHLAQHPEDSRLVMSSMREDQLRMIQSQMELVRQLLNGDAAEGYELEGPKQLALRTVNDILTQRLPGVPQTPHPLPEGTGPAYPGTAEPSEAVDAAWQGGAPSDEVPGGPSYAPPMPTATPFPPPVPGAPSYTPPVPGAPSYTPPVQGVPPFPPPAPAAAPFTPPLPGTPPFPSPVPGAPQPWPAATPYGTDGAPGGAQQGAHGPQAPAWQPPPGYGTTPTMPDRPAPANPADATVPGGAEGPGNTEDPDDTRGTHPSGRPGGTGNGTGTGGT</sequence>
<protein>
    <recommendedName>
        <fullName evidence="4">PE-PGRS family protein</fullName>
    </recommendedName>
</protein>
<evidence type="ECO:0000256" key="1">
    <source>
        <dbReference type="SAM" id="MobiDB-lite"/>
    </source>
</evidence>
<keyword evidence="3" id="KW-1185">Reference proteome</keyword>
<feature type="compositionally biased region" description="Gly residues" evidence="1">
    <location>
        <begin position="561"/>
        <end position="574"/>
    </location>
</feature>
<name>A0ABP6L5R8_9ACTN</name>
<feature type="region of interest" description="Disordered" evidence="1">
    <location>
        <begin position="367"/>
        <end position="574"/>
    </location>
</feature>
<organism evidence="2 3">
    <name type="scientific">Streptomyces glomeratus</name>
    <dbReference type="NCBI Taxonomy" id="284452"/>
    <lineage>
        <taxon>Bacteria</taxon>
        <taxon>Bacillati</taxon>
        <taxon>Actinomycetota</taxon>
        <taxon>Actinomycetes</taxon>
        <taxon>Kitasatosporales</taxon>
        <taxon>Streptomycetaceae</taxon>
        <taxon>Streptomyces</taxon>
    </lineage>
</organism>
<reference evidence="3" key="1">
    <citation type="journal article" date="2019" name="Int. J. Syst. Evol. Microbiol.">
        <title>The Global Catalogue of Microorganisms (GCM) 10K type strain sequencing project: providing services to taxonomists for standard genome sequencing and annotation.</title>
        <authorList>
            <consortium name="The Broad Institute Genomics Platform"/>
            <consortium name="The Broad Institute Genome Sequencing Center for Infectious Disease"/>
            <person name="Wu L."/>
            <person name="Ma J."/>
        </authorList>
    </citation>
    <scope>NUCLEOTIDE SEQUENCE [LARGE SCALE GENOMIC DNA]</scope>
    <source>
        <strain evidence="3">JCM 9091</strain>
    </source>
</reference>
<dbReference type="RefSeq" id="WP_234513453.1">
    <property type="nucleotide sequence ID" value="NZ_BAAAUF010000010.1"/>
</dbReference>
<proteinExistence type="predicted"/>